<dbReference type="KEGG" id="buu:WS70_21500"/>
<reference evidence="2 3" key="1">
    <citation type="submission" date="2015-12" db="EMBL/GenBank/DDBJ databases">
        <title>Diversity of Burkholderia near neighbor genomes.</title>
        <authorList>
            <person name="Sahl J."/>
            <person name="Wagner D."/>
            <person name="Keim P."/>
        </authorList>
    </citation>
    <scope>NUCLEOTIDE SEQUENCE [LARGE SCALE GENOMIC DNA]</scope>
    <source>
        <strain evidence="2 3">BDU6</strain>
    </source>
</reference>
<protein>
    <submittedName>
        <fullName evidence="2">Uncharacterized protein</fullName>
    </submittedName>
</protein>
<dbReference type="Proteomes" id="UP000062519">
    <property type="component" value="Chromosome 2"/>
</dbReference>
<gene>
    <name evidence="2" type="ORF">WS70_21500</name>
</gene>
<name>A0A1B4FL80_9BURK</name>
<evidence type="ECO:0000256" key="1">
    <source>
        <dbReference type="SAM" id="MobiDB-lite"/>
    </source>
</evidence>
<proteinExistence type="predicted"/>
<organism evidence="2 3">
    <name type="scientific">Burkholderia mayonis</name>
    <dbReference type="NCBI Taxonomy" id="1385591"/>
    <lineage>
        <taxon>Bacteria</taxon>
        <taxon>Pseudomonadati</taxon>
        <taxon>Pseudomonadota</taxon>
        <taxon>Betaproteobacteria</taxon>
        <taxon>Burkholderiales</taxon>
        <taxon>Burkholderiaceae</taxon>
        <taxon>Burkholderia</taxon>
        <taxon>pseudomallei group</taxon>
    </lineage>
</organism>
<keyword evidence="3" id="KW-1185">Reference proteome</keyword>
<accession>A0A1B4FL80</accession>
<evidence type="ECO:0000313" key="2">
    <source>
        <dbReference type="EMBL" id="AOJ04415.1"/>
    </source>
</evidence>
<sequence length="109" mass="11752">MNGSGLREGSHDRARGTIDGTGERLADAADGRYAEEVVRQPMQARQCAVHEAFGDRSIALARSRADAESRCAAASRSTRRAGQIDSCDVASEVAAGDCIDRWPARFDKR</sequence>
<evidence type="ECO:0000313" key="3">
    <source>
        <dbReference type="Proteomes" id="UP000062519"/>
    </source>
</evidence>
<dbReference type="AlphaFoldDB" id="A0A1B4FL80"/>
<feature type="compositionally biased region" description="Basic and acidic residues" evidence="1">
    <location>
        <begin position="8"/>
        <end position="25"/>
    </location>
</feature>
<feature type="region of interest" description="Disordered" evidence="1">
    <location>
        <begin position="1"/>
        <end position="25"/>
    </location>
</feature>
<dbReference type="EMBL" id="CP013387">
    <property type="protein sequence ID" value="AOJ04415.1"/>
    <property type="molecule type" value="Genomic_DNA"/>
</dbReference>